<name>M2LEL1_BAUPA</name>
<keyword evidence="2" id="KW-1185">Reference proteome</keyword>
<proteinExistence type="predicted"/>
<evidence type="ECO:0000313" key="1">
    <source>
        <dbReference type="EMBL" id="EMC92432.1"/>
    </source>
</evidence>
<gene>
    <name evidence="1" type="ORF">BAUCODRAFT_38496</name>
</gene>
<accession>M2LEL1</accession>
<dbReference type="HOGENOM" id="CLU_2372455_0_0_1"/>
<organism evidence="1 2">
    <name type="scientific">Baudoinia panamericana (strain UAMH 10762)</name>
    <name type="common">Angels' share fungus</name>
    <name type="synonym">Baudoinia compniacensis (strain UAMH 10762)</name>
    <dbReference type="NCBI Taxonomy" id="717646"/>
    <lineage>
        <taxon>Eukaryota</taxon>
        <taxon>Fungi</taxon>
        <taxon>Dikarya</taxon>
        <taxon>Ascomycota</taxon>
        <taxon>Pezizomycotina</taxon>
        <taxon>Dothideomycetes</taxon>
        <taxon>Dothideomycetidae</taxon>
        <taxon>Mycosphaerellales</taxon>
        <taxon>Teratosphaeriaceae</taxon>
        <taxon>Baudoinia</taxon>
    </lineage>
</organism>
<reference evidence="1 2" key="1">
    <citation type="journal article" date="2012" name="PLoS Pathog.">
        <title>Diverse lifestyles and strategies of plant pathogenesis encoded in the genomes of eighteen Dothideomycetes fungi.</title>
        <authorList>
            <person name="Ohm R.A."/>
            <person name="Feau N."/>
            <person name="Henrissat B."/>
            <person name="Schoch C.L."/>
            <person name="Horwitz B.A."/>
            <person name="Barry K.W."/>
            <person name="Condon B.J."/>
            <person name="Copeland A.C."/>
            <person name="Dhillon B."/>
            <person name="Glaser F."/>
            <person name="Hesse C.N."/>
            <person name="Kosti I."/>
            <person name="LaButti K."/>
            <person name="Lindquist E.A."/>
            <person name="Lucas S."/>
            <person name="Salamov A.A."/>
            <person name="Bradshaw R.E."/>
            <person name="Ciuffetti L."/>
            <person name="Hamelin R.C."/>
            <person name="Kema G.H.J."/>
            <person name="Lawrence C."/>
            <person name="Scott J.A."/>
            <person name="Spatafora J.W."/>
            <person name="Turgeon B.G."/>
            <person name="de Wit P.J.G.M."/>
            <person name="Zhong S."/>
            <person name="Goodwin S.B."/>
            <person name="Grigoriev I.V."/>
        </authorList>
    </citation>
    <scope>NUCLEOTIDE SEQUENCE [LARGE SCALE GENOMIC DNA]</scope>
    <source>
        <strain evidence="1 2">UAMH 10762</strain>
    </source>
</reference>
<dbReference type="GeneID" id="19113542"/>
<sequence length="95" mass="10481">MQLLHQQLPPNKFVSSVPSPSTKGCGPGCHPPHTGRLWLHKFTYSYSYSPRSSIEDEVQVIRKAYPSCCDRGRFAKVVQSCDGAAVEMVVSRSAV</sequence>
<dbReference type="Proteomes" id="UP000011761">
    <property type="component" value="Unassembled WGS sequence"/>
</dbReference>
<evidence type="ECO:0000313" key="2">
    <source>
        <dbReference type="Proteomes" id="UP000011761"/>
    </source>
</evidence>
<dbReference type="AlphaFoldDB" id="M2LEL1"/>
<protein>
    <submittedName>
        <fullName evidence="1">Uncharacterized protein</fullName>
    </submittedName>
</protein>
<dbReference type="EMBL" id="KB445562">
    <property type="protein sequence ID" value="EMC92432.1"/>
    <property type="molecule type" value="Genomic_DNA"/>
</dbReference>
<dbReference type="KEGG" id="bcom:BAUCODRAFT_38496"/>
<dbReference type="RefSeq" id="XP_007680407.1">
    <property type="nucleotide sequence ID" value="XM_007682217.1"/>
</dbReference>